<evidence type="ECO:0000313" key="1">
    <source>
        <dbReference type="EMBL" id="EFX62080.1"/>
    </source>
</evidence>
<dbReference type="STRING" id="6669.E9I1Q1"/>
<gene>
    <name evidence="1" type="ORF">DAPPUDRAFT_120547</name>
</gene>
<accession>E9I1Q1</accession>
<protein>
    <submittedName>
        <fullName evidence="1">Uncharacterized protein</fullName>
    </submittedName>
</protein>
<dbReference type="Proteomes" id="UP000000305">
    <property type="component" value="Unassembled WGS sequence"/>
</dbReference>
<dbReference type="OrthoDB" id="7458135at2759"/>
<dbReference type="KEGG" id="dpx:DAPPUDRAFT_120547"/>
<name>E9I1Q1_DAPPU</name>
<sequence length="242" mass="26074">MATADSLRPPPPSIPIPLWMQAIELPSSKMFPSVRPSQSWAETDPSPSPVLHRHHMETAVSYETETSADMHLNFQNNTGDVNQTGDGFFPSIFNEDDLQLMDMAITDTMYTPRLLDNQLVNHSVGLTSANGGNPAISSVFLSTVIDSTSDSAWKRKLCFALKKHQMLGKRVFHDQSDLPGLPAAVTIVGSPAKFDYGSGASASGGSLYSHPSTPLDSAGGMNSMDSKYGCGMEYTPHTHGTI</sequence>
<proteinExistence type="predicted"/>
<dbReference type="EMBL" id="GL733848">
    <property type="protein sequence ID" value="EFX62080.1"/>
    <property type="molecule type" value="Genomic_DNA"/>
</dbReference>
<dbReference type="AlphaFoldDB" id="E9I1Q1"/>
<evidence type="ECO:0000313" key="2">
    <source>
        <dbReference type="Proteomes" id="UP000000305"/>
    </source>
</evidence>
<dbReference type="HOGENOM" id="CLU_1148203_0_0_1"/>
<organism evidence="1 2">
    <name type="scientific">Daphnia pulex</name>
    <name type="common">Water flea</name>
    <dbReference type="NCBI Taxonomy" id="6669"/>
    <lineage>
        <taxon>Eukaryota</taxon>
        <taxon>Metazoa</taxon>
        <taxon>Ecdysozoa</taxon>
        <taxon>Arthropoda</taxon>
        <taxon>Crustacea</taxon>
        <taxon>Branchiopoda</taxon>
        <taxon>Diplostraca</taxon>
        <taxon>Cladocera</taxon>
        <taxon>Anomopoda</taxon>
        <taxon>Daphniidae</taxon>
        <taxon>Daphnia</taxon>
    </lineage>
</organism>
<keyword evidence="2" id="KW-1185">Reference proteome</keyword>
<dbReference type="InParanoid" id="E9I1Q1"/>
<reference evidence="1 2" key="1">
    <citation type="journal article" date="2011" name="Science">
        <title>The ecoresponsive genome of Daphnia pulex.</title>
        <authorList>
            <person name="Colbourne J.K."/>
            <person name="Pfrender M.E."/>
            <person name="Gilbert D."/>
            <person name="Thomas W.K."/>
            <person name="Tucker A."/>
            <person name="Oakley T.H."/>
            <person name="Tokishita S."/>
            <person name="Aerts A."/>
            <person name="Arnold G.J."/>
            <person name="Basu M.K."/>
            <person name="Bauer D.J."/>
            <person name="Caceres C.E."/>
            <person name="Carmel L."/>
            <person name="Casola C."/>
            <person name="Choi J.H."/>
            <person name="Detter J.C."/>
            <person name="Dong Q."/>
            <person name="Dusheyko S."/>
            <person name="Eads B.D."/>
            <person name="Frohlich T."/>
            <person name="Geiler-Samerotte K.A."/>
            <person name="Gerlach D."/>
            <person name="Hatcher P."/>
            <person name="Jogdeo S."/>
            <person name="Krijgsveld J."/>
            <person name="Kriventseva E.V."/>
            <person name="Kultz D."/>
            <person name="Laforsch C."/>
            <person name="Lindquist E."/>
            <person name="Lopez J."/>
            <person name="Manak J.R."/>
            <person name="Muller J."/>
            <person name="Pangilinan J."/>
            <person name="Patwardhan R.P."/>
            <person name="Pitluck S."/>
            <person name="Pritham E.J."/>
            <person name="Rechtsteiner A."/>
            <person name="Rho M."/>
            <person name="Rogozin I.B."/>
            <person name="Sakarya O."/>
            <person name="Salamov A."/>
            <person name="Schaack S."/>
            <person name="Shapiro H."/>
            <person name="Shiga Y."/>
            <person name="Skalitzky C."/>
            <person name="Smith Z."/>
            <person name="Souvorov A."/>
            <person name="Sung W."/>
            <person name="Tang Z."/>
            <person name="Tsuchiya D."/>
            <person name="Tu H."/>
            <person name="Vos H."/>
            <person name="Wang M."/>
            <person name="Wolf Y.I."/>
            <person name="Yamagata H."/>
            <person name="Yamada T."/>
            <person name="Ye Y."/>
            <person name="Shaw J.R."/>
            <person name="Andrews J."/>
            <person name="Crease T.J."/>
            <person name="Tang H."/>
            <person name="Lucas S.M."/>
            <person name="Robertson H.M."/>
            <person name="Bork P."/>
            <person name="Koonin E.V."/>
            <person name="Zdobnov E.M."/>
            <person name="Grigoriev I.V."/>
            <person name="Lynch M."/>
            <person name="Boore J.L."/>
        </authorList>
    </citation>
    <scope>NUCLEOTIDE SEQUENCE [LARGE SCALE GENOMIC DNA]</scope>
</reference>